<dbReference type="RefSeq" id="WP_133996387.1">
    <property type="nucleotide sequence ID" value="NZ_SODV01000002.1"/>
</dbReference>
<dbReference type="Pfam" id="PF04773">
    <property type="entry name" value="FecR"/>
    <property type="match status" value="1"/>
</dbReference>
<organism evidence="4 5">
    <name type="scientific">Dinghuibacter silviterrae</name>
    <dbReference type="NCBI Taxonomy" id="1539049"/>
    <lineage>
        <taxon>Bacteria</taxon>
        <taxon>Pseudomonadati</taxon>
        <taxon>Bacteroidota</taxon>
        <taxon>Chitinophagia</taxon>
        <taxon>Chitinophagales</taxon>
        <taxon>Chitinophagaceae</taxon>
        <taxon>Dinghuibacter</taxon>
    </lineage>
</organism>
<protein>
    <submittedName>
        <fullName evidence="4">FecR family protein</fullName>
    </submittedName>
</protein>
<dbReference type="Pfam" id="PF16344">
    <property type="entry name" value="FecR_C"/>
    <property type="match status" value="1"/>
</dbReference>
<feature type="domain" description="FecR protein" evidence="2">
    <location>
        <begin position="185"/>
        <end position="281"/>
    </location>
</feature>
<reference evidence="4 5" key="1">
    <citation type="submission" date="2019-03" db="EMBL/GenBank/DDBJ databases">
        <title>Genomic Encyclopedia of Type Strains, Phase IV (KMG-IV): sequencing the most valuable type-strain genomes for metagenomic binning, comparative biology and taxonomic classification.</title>
        <authorList>
            <person name="Goeker M."/>
        </authorList>
    </citation>
    <scope>NUCLEOTIDE SEQUENCE [LARGE SCALE GENOMIC DNA]</scope>
    <source>
        <strain evidence="4 5">DSM 100059</strain>
    </source>
</reference>
<evidence type="ECO:0000313" key="5">
    <source>
        <dbReference type="Proteomes" id="UP000294498"/>
    </source>
</evidence>
<dbReference type="Gene3D" id="3.55.50.30">
    <property type="match status" value="1"/>
</dbReference>
<dbReference type="InterPro" id="IPR032508">
    <property type="entry name" value="FecR_C"/>
</dbReference>
<keyword evidence="1" id="KW-0472">Membrane</keyword>
<dbReference type="EMBL" id="SODV01000002">
    <property type="protein sequence ID" value="TDW96264.1"/>
    <property type="molecule type" value="Genomic_DNA"/>
</dbReference>
<accession>A0A4R8DG85</accession>
<feature type="transmembrane region" description="Helical" evidence="1">
    <location>
        <begin position="91"/>
        <end position="110"/>
    </location>
</feature>
<dbReference type="InterPro" id="IPR012373">
    <property type="entry name" value="Ferrdict_sens_TM"/>
</dbReference>
<dbReference type="PANTHER" id="PTHR30273">
    <property type="entry name" value="PERIPLASMIC SIGNAL SENSOR AND SIGMA FACTOR ACTIVATOR FECR-RELATED"/>
    <property type="match status" value="1"/>
</dbReference>
<proteinExistence type="predicted"/>
<dbReference type="GO" id="GO:0016989">
    <property type="term" value="F:sigma factor antagonist activity"/>
    <property type="evidence" value="ECO:0007669"/>
    <property type="project" value="TreeGrafter"/>
</dbReference>
<dbReference type="Gene3D" id="2.60.120.1440">
    <property type="match status" value="1"/>
</dbReference>
<keyword evidence="1" id="KW-1133">Transmembrane helix</keyword>
<comment type="caution">
    <text evidence="4">The sequence shown here is derived from an EMBL/GenBank/DDBJ whole genome shotgun (WGS) entry which is preliminary data.</text>
</comment>
<dbReference type="PANTHER" id="PTHR30273:SF2">
    <property type="entry name" value="PROTEIN FECR"/>
    <property type="match status" value="1"/>
</dbReference>
<gene>
    <name evidence="4" type="ORF">EDB95_4089</name>
</gene>
<name>A0A4R8DG85_9BACT</name>
<dbReference type="AlphaFoldDB" id="A0A4R8DG85"/>
<evidence type="ECO:0000259" key="3">
    <source>
        <dbReference type="Pfam" id="PF16344"/>
    </source>
</evidence>
<evidence type="ECO:0000256" key="1">
    <source>
        <dbReference type="SAM" id="Phobius"/>
    </source>
</evidence>
<evidence type="ECO:0000259" key="2">
    <source>
        <dbReference type="Pfam" id="PF04773"/>
    </source>
</evidence>
<feature type="domain" description="Protein FecR C-terminal" evidence="3">
    <location>
        <begin position="324"/>
        <end position="389"/>
    </location>
</feature>
<dbReference type="Proteomes" id="UP000294498">
    <property type="component" value="Unassembled WGS sequence"/>
</dbReference>
<keyword evidence="1" id="KW-0812">Transmembrane</keyword>
<dbReference type="InterPro" id="IPR006860">
    <property type="entry name" value="FecR"/>
</dbReference>
<sequence>MATTDRLTFLLEKIRASQASAEDVEELIGLIDADDTGVIVRSVNAFHDVEGMAPMPYDMAYWRSALQEVLETGKRLEVEETPVRRMSYRRWVAVAASILILAGVGAYFFFGHRQPRPTAAILRNDVPPGGNKATLTLANGATILLDSAANGVLAQQGGAKVLKTDSGQLAYHTTNEKPTEIFYNTLATPRGGQYQLMLPDGSKVWLNAASSIRYPTVFSGADRQVEITGEAYFEIAEDASKPFSVKVGSKEEVYVLGTRFNVNAYDDEPAVRTTLLEGAVKVSKDAATAVLKPGQQAELEPAGVMRLVPDPDIEQTMAWKNGLFTFNGTDINTIMRQISRWYDVDITFEGDIKEKFHLEISRNTNVSNVFRILETTGGVHFKINGKKIRVTP</sequence>
<evidence type="ECO:0000313" key="4">
    <source>
        <dbReference type="EMBL" id="TDW96264.1"/>
    </source>
</evidence>
<keyword evidence="5" id="KW-1185">Reference proteome</keyword>
<dbReference type="OrthoDB" id="622631at2"/>